<reference evidence="3 4" key="1">
    <citation type="submission" date="2018-10" db="EMBL/GenBank/DDBJ databases">
        <title>New species genome.</title>
        <authorList>
            <person name="Li Y."/>
        </authorList>
    </citation>
    <scope>NUCLEOTIDE SEQUENCE [LARGE SCALE GENOMIC DNA]</scope>
    <source>
        <strain evidence="3 4">L6_4B</strain>
    </source>
</reference>
<dbReference type="Gene3D" id="3.30.559.10">
    <property type="entry name" value="Chloramphenicol acetyltransferase-like domain"/>
    <property type="match status" value="1"/>
</dbReference>
<dbReference type="GO" id="GO:0031177">
    <property type="term" value="F:phosphopantetheine binding"/>
    <property type="evidence" value="ECO:0007669"/>
    <property type="project" value="TreeGrafter"/>
</dbReference>
<organism evidence="3 4">
    <name type="scientific">Lonsdalea populi</name>
    <dbReference type="NCBI Taxonomy" id="1172565"/>
    <lineage>
        <taxon>Bacteria</taxon>
        <taxon>Pseudomonadati</taxon>
        <taxon>Pseudomonadota</taxon>
        <taxon>Gammaproteobacteria</taxon>
        <taxon>Enterobacterales</taxon>
        <taxon>Pectobacteriaceae</taxon>
        <taxon>Lonsdalea</taxon>
    </lineage>
</organism>
<dbReference type="InterPro" id="IPR001242">
    <property type="entry name" value="Condensation_dom"/>
</dbReference>
<dbReference type="GO" id="GO:0009366">
    <property type="term" value="C:enterobactin synthetase complex"/>
    <property type="evidence" value="ECO:0007669"/>
    <property type="project" value="TreeGrafter"/>
</dbReference>
<dbReference type="InterPro" id="IPR020845">
    <property type="entry name" value="AMP-binding_CS"/>
</dbReference>
<dbReference type="SUPFAM" id="SSF56801">
    <property type="entry name" value="Acetyl-CoA synthetase-like"/>
    <property type="match status" value="1"/>
</dbReference>
<evidence type="ECO:0000313" key="3">
    <source>
        <dbReference type="EMBL" id="ROH75821.1"/>
    </source>
</evidence>
<feature type="domain" description="AMP-dependent synthetase/ligase" evidence="1">
    <location>
        <begin position="509"/>
        <end position="803"/>
    </location>
</feature>
<dbReference type="Pfam" id="PF00668">
    <property type="entry name" value="Condensation"/>
    <property type="match status" value="1"/>
</dbReference>
<accession>A0A3N0U6R6</accession>
<evidence type="ECO:0000259" key="2">
    <source>
        <dbReference type="Pfam" id="PF00668"/>
    </source>
</evidence>
<comment type="caution">
    <text evidence="3">The sequence shown here is derived from an EMBL/GenBank/DDBJ whole genome shotgun (WGS) entry which is preliminary data.</text>
</comment>
<protein>
    <submittedName>
        <fullName evidence="3">Non-ribosomal peptide synthetase</fullName>
    </submittedName>
</protein>
<gene>
    <name evidence="3" type="ORF">EC392_16620</name>
</gene>
<dbReference type="PROSITE" id="PS00455">
    <property type="entry name" value="AMP_BINDING"/>
    <property type="match status" value="1"/>
</dbReference>
<dbReference type="InterPro" id="IPR023213">
    <property type="entry name" value="CAT-like_dom_sf"/>
</dbReference>
<dbReference type="GO" id="GO:0005829">
    <property type="term" value="C:cytosol"/>
    <property type="evidence" value="ECO:0007669"/>
    <property type="project" value="TreeGrafter"/>
</dbReference>
<evidence type="ECO:0000313" key="4">
    <source>
        <dbReference type="Proteomes" id="UP000274511"/>
    </source>
</evidence>
<name>A0A3N0U6R6_9GAMM</name>
<dbReference type="AlphaFoldDB" id="A0A3N0U6R6"/>
<dbReference type="CDD" id="cd19531">
    <property type="entry name" value="LCL_NRPS-like"/>
    <property type="match status" value="1"/>
</dbReference>
<proteinExistence type="predicted"/>
<sequence>MSNTDIDIEALKRAVLEKKVKEQLQMRGSRQRPAIAKADRDAPLPLSFAQQSLWFIGQLDAAASQAYHLPAALRLIGQLDKPALTAALNRLVERHESLRTHFTLIDGQPCQQIAPDSTRFCLSVLDLRSLDAARAQRVAELTEREAREPFDLMHGPLIRGRLLQLSDDEHILLLTQHHIISDGWSLGILVRELAAFYRAILSGDSADLPALPIQYADYAVWQRDWLKEDKLAEQRDFWRKHLHAAPALLTLPTDRPRPSAQRYAGGQAPFHLTADELNALKTLSQRQNATLFMTLLAGWSLVLSRLSGQDDIVVGTPVANRTRRELEGVVGFFVNTLALRIEPGRCKTVADLLAQVRERALAAYAHQDLPFEQVVEAVQPVRSLGYNPIFQVMLSLNNTPAQTLTLPGLELSGIEQPQHSTHFDLSLALTETDKGLAGKINYATDLFDHETIVRVIGYFKNVLTAMTAGITQPLISLPVLPDAERRRLLVDFNATDADFPQHALIHQQFEAQAAHTPDALAVLFEDDALTYDQLNRRANQLAHHLISLGVRPDDRVALCVERGLDMMVGLLGILKAGAAYVPLDPAYPAERLAYMQDDAQPVALLTQTALREAFDDTRPVLLLDTPASAVYPQSDPDARALGLNSRHLAYVIYTSGSTGKPKGVMVAHRNVLNLAGALKPLLALERPGRIALNASIVFDASVQSWCQLLSGHTLVIVPEALRADARRLWRYFSRHAVDVFDCTPVQLHGLLDAGLGTDPAYQPAAVFIGGEAISPHVWSRLTTLAATRFINVYGPTECTVDAAACVIDA</sequence>
<dbReference type="Gene3D" id="3.30.559.30">
    <property type="entry name" value="Nonribosomal peptide synthetase, condensation domain"/>
    <property type="match status" value="1"/>
</dbReference>
<dbReference type="FunFam" id="3.30.559.10:FF:000012">
    <property type="entry name" value="Non-ribosomal peptide synthetase"/>
    <property type="match status" value="1"/>
</dbReference>
<dbReference type="GO" id="GO:0047527">
    <property type="term" value="F:2,3-dihydroxybenzoate-serine ligase activity"/>
    <property type="evidence" value="ECO:0007669"/>
    <property type="project" value="TreeGrafter"/>
</dbReference>
<dbReference type="FunFam" id="3.40.50.980:FF:000001">
    <property type="entry name" value="Non-ribosomal peptide synthetase"/>
    <property type="match status" value="1"/>
</dbReference>
<evidence type="ECO:0000259" key="1">
    <source>
        <dbReference type="Pfam" id="PF00501"/>
    </source>
</evidence>
<dbReference type="InterPro" id="IPR000873">
    <property type="entry name" value="AMP-dep_synth/lig_dom"/>
</dbReference>
<dbReference type="Proteomes" id="UP000274511">
    <property type="component" value="Unassembled WGS sequence"/>
</dbReference>
<dbReference type="PANTHER" id="PTHR45527">
    <property type="entry name" value="NONRIBOSOMAL PEPTIDE SYNTHETASE"/>
    <property type="match status" value="1"/>
</dbReference>
<dbReference type="PANTHER" id="PTHR45527:SF1">
    <property type="entry name" value="FATTY ACID SYNTHASE"/>
    <property type="match status" value="1"/>
</dbReference>
<dbReference type="Pfam" id="PF00501">
    <property type="entry name" value="AMP-binding"/>
    <property type="match status" value="1"/>
</dbReference>
<dbReference type="SUPFAM" id="SSF52777">
    <property type="entry name" value="CoA-dependent acyltransferases"/>
    <property type="match status" value="2"/>
</dbReference>
<dbReference type="GO" id="GO:0009239">
    <property type="term" value="P:enterobactin biosynthetic process"/>
    <property type="evidence" value="ECO:0007669"/>
    <property type="project" value="TreeGrafter"/>
</dbReference>
<dbReference type="Gene3D" id="3.40.50.980">
    <property type="match status" value="2"/>
</dbReference>
<feature type="domain" description="Condensation" evidence="2">
    <location>
        <begin position="44"/>
        <end position="489"/>
    </location>
</feature>
<dbReference type="RefSeq" id="WP_148042549.1">
    <property type="nucleotide sequence ID" value="NZ_RJUI01000035.1"/>
</dbReference>
<dbReference type="EMBL" id="RJUJ01000038">
    <property type="protein sequence ID" value="ROH75821.1"/>
    <property type="molecule type" value="Genomic_DNA"/>
</dbReference>
<dbReference type="GO" id="GO:0043041">
    <property type="term" value="P:amino acid activation for nonribosomal peptide biosynthetic process"/>
    <property type="evidence" value="ECO:0007669"/>
    <property type="project" value="TreeGrafter"/>
</dbReference>
<feature type="non-terminal residue" evidence="3">
    <location>
        <position position="809"/>
    </location>
</feature>